<reference evidence="11" key="1">
    <citation type="journal article" date="2021" name="Nat. Commun.">
        <title>Genetic determinants of endophytism in the Arabidopsis root mycobiome.</title>
        <authorList>
            <person name="Mesny F."/>
            <person name="Miyauchi S."/>
            <person name="Thiergart T."/>
            <person name="Pickel B."/>
            <person name="Atanasova L."/>
            <person name="Karlsson M."/>
            <person name="Huettel B."/>
            <person name="Barry K.W."/>
            <person name="Haridas S."/>
            <person name="Chen C."/>
            <person name="Bauer D."/>
            <person name="Andreopoulos W."/>
            <person name="Pangilinan J."/>
            <person name="LaButti K."/>
            <person name="Riley R."/>
            <person name="Lipzen A."/>
            <person name="Clum A."/>
            <person name="Drula E."/>
            <person name="Henrissat B."/>
            <person name="Kohler A."/>
            <person name="Grigoriev I.V."/>
            <person name="Martin F.M."/>
            <person name="Hacquard S."/>
        </authorList>
    </citation>
    <scope>NUCLEOTIDE SEQUENCE</scope>
    <source>
        <strain evidence="11">MPI-CAGE-AT-0016</strain>
    </source>
</reference>
<dbReference type="OrthoDB" id="193716at2759"/>
<evidence type="ECO:0000313" key="11">
    <source>
        <dbReference type="EMBL" id="KAH7353411.1"/>
    </source>
</evidence>
<dbReference type="AlphaFoldDB" id="A0A8K0T7D6"/>
<accession>A0A8K0T7D6</accession>
<organism evidence="11 12">
    <name type="scientific">Plectosphaerella cucumerina</name>
    <dbReference type="NCBI Taxonomy" id="40658"/>
    <lineage>
        <taxon>Eukaryota</taxon>
        <taxon>Fungi</taxon>
        <taxon>Dikarya</taxon>
        <taxon>Ascomycota</taxon>
        <taxon>Pezizomycotina</taxon>
        <taxon>Sordariomycetes</taxon>
        <taxon>Hypocreomycetidae</taxon>
        <taxon>Glomerellales</taxon>
        <taxon>Plectosphaerellaceae</taxon>
        <taxon>Plectosphaerella</taxon>
    </lineage>
</organism>
<dbReference type="Gene3D" id="3.40.50.300">
    <property type="entry name" value="P-loop containing nucleotide triphosphate hydrolases"/>
    <property type="match status" value="2"/>
</dbReference>
<dbReference type="InterPro" id="IPR000629">
    <property type="entry name" value="RNA-helicase_DEAD-box_CS"/>
</dbReference>
<dbReference type="SMART" id="SM00490">
    <property type="entry name" value="HELICc"/>
    <property type="match status" value="1"/>
</dbReference>
<comment type="domain">
    <text evidence="7">The Q motif is unique to and characteristic of the DEAD box family of RNA helicases and controls ATP binding and hydrolysis.</text>
</comment>
<proteinExistence type="inferred from homology"/>
<dbReference type="GO" id="GO:0003723">
    <property type="term" value="F:RNA binding"/>
    <property type="evidence" value="ECO:0007669"/>
    <property type="project" value="UniProtKB-UniRule"/>
</dbReference>
<comment type="similarity">
    <text evidence="6">Belongs to the DEAD box helicase family.</text>
</comment>
<dbReference type="GO" id="GO:0005524">
    <property type="term" value="F:ATP binding"/>
    <property type="evidence" value="ECO:0007669"/>
    <property type="project" value="UniProtKB-UniRule"/>
</dbReference>
<dbReference type="InterPro" id="IPR001650">
    <property type="entry name" value="Helicase_C-like"/>
</dbReference>
<protein>
    <recommendedName>
        <fullName evidence="7">ATP-dependent RNA helicase</fullName>
        <ecNumber evidence="7">3.6.4.13</ecNumber>
    </recommendedName>
</protein>
<dbReference type="PROSITE" id="PS51194">
    <property type="entry name" value="HELICASE_CTER"/>
    <property type="match status" value="1"/>
</dbReference>
<evidence type="ECO:0000256" key="6">
    <source>
        <dbReference type="RuleBase" id="RU000492"/>
    </source>
</evidence>
<dbReference type="CDD" id="cd18787">
    <property type="entry name" value="SF2_C_DEAD"/>
    <property type="match status" value="1"/>
</dbReference>
<dbReference type="InterPro" id="IPR027417">
    <property type="entry name" value="P-loop_NTPase"/>
</dbReference>
<evidence type="ECO:0000256" key="3">
    <source>
        <dbReference type="ARBA" id="ARBA00022806"/>
    </source>
</evidence>
<dbReference type="PROSITE" id="PS51192">
    <property type="entry name" value="HELICASE_ATP_BIND_1"/>
    <property type="match status" value="1"/>
</dbReference>
<keyword evidence="5 7" id="KW-0694">RNA-binding</keyword>
<dbReference type="GO" id="GO:0016787">
    <property type="term" value="F:hydrolase activity"/>
    <property type="evidence" value="ECO:0007669"/>
    <property type="project" value="UniProtKB-KW"/>
</dbReference>
<evidence type="ECO:0000256" key="5">
    <source>
        <dbReference type="ARBA" id="ARBA00022884"/>
    </source>
</evidence>
<dbReference type="GO" id="GO:0003724">
    <property type="term" value="F:RNA helicase activity"/>
    <property type="evidence" value="ECO:0007669"/>
    <property type="project" value="UniProtKB-EC"/>
</dbReference>
<keyword evidence="12" id="KW-1185">Reference proteome</keyword>
<evidence type="ECO:0000259" key="10">
    <source>
        <dbReference type="PROSITE" id="PS51194"/>
    </source>
</evidence>
<evidence type="ECO:0000256" key="4">
    <source>
        <dbReference type="ARBA" id="ARBA00022840"/>
    </source>
</evidence>
<keyword evidence="2 6" id="KW-0378">Hydrolase</keyword>
<evidence type="ECO:0000256" key="7">
    <source>
        <dbReference type="RuleBase" id="RU365068"/>
    </source>
</evidence>
<evidence type="ECO:0000313" key="12">
    <source>
        <dbReference type="Proteomes" id="UP000813385"/>
    </source>
</evidence>
<dbReference type="InterPro" id="IPR014001">
    <property type="entry name" value="Helicase_ATP-bd"/>
</dbReference>
<comment type="catalytic activity">
    <reaction evidence="7">
        <text>ATP + H2O = ADP + phosphate + H(+)</text>
        <dbReference type="Rhea" id="RHEA:13065"/>
        <dbReference type="ChEBI" id="CHEBI:15377"/>
        <dbReference type="ChEBI" id="CHEBI:15378"/>
        <dbReference type="ChEBI" id="CHEBI:30616"/>
        <dbReference type="ChEBI" id="CHEBI:43474"/>
        <dbReference type="ChEBI" id="CHEBI:456216"/>
        <dbReference type="EC" id="3.6.4.13"/>
    </reaction>
</comment>
<evidence type="ECO:0000256" key="8">
    <source>
        <dbReference type="SAM" id="MobiDB-lite"/>
    </source>
</evidence>
<dbReference type="Pfam" id="PF00271">
    <property type="entry name" value="Helicase_C"/>
    <property type="match status" value="1"/>
</dbReference>
<comment type="function">
    <text evidence="7">RNA helicase.</text>
</comment>
<dbReference type="SUPFAM" id="SSF52540">
    <property type="entry name" value="P-loop containing nucleoside triphosphate hydrolases"/>
    <property type="match status" value="2"/>
</dbReference>
<keyword evidence="3 6" id="KW-0347">Helicase</keyword>
<dbReference type="Proteomes" id="UP000813385">
    <property type="component" value="Unassembled WGS sequence"/>
</dbReference>
<keyword evidence="4 6" id="KW-0067">ATP-binding</keyword>
<evidence type="ECO:0000256" key="2">
    <source>
        <dbReference type="ARBA" id="ARBA00022801"/>
    </source>
</evidence>
<dbReference type="EC" id="3.6.4.13" evidence="7"/>
<feature type="region of interest" description="Disordered" evidence="8">
    <location>
        <begin position="588"/>
        <end position="653"/>
    </location>
</feature>
<feature type="compositionally biased region" description="Basic and acidic residues" evidence="8">
    <location>
        <begin position="596"/>
        <end position="605"/>
    </location>
</feature>
<gene>
    <name evidence="11" type="ORF">B0T11DRAFT_244995</name>
</gene>
<evidence type="ECO:0000259" key="9">
    <source>
        <dbReference type="PROSITE" id="PS51192"/>
    </source>
</evidence>
<dbReference type="PROSITE" id="PS00039">
    <property type="entry name" value="DEAD_ATP_HELICASE"/>
    <property type="match status" value="1"/>
</dbReference>
<dbReference type="InterPro" id="IPR011545">
    <property type="entry name" value="DEAD/DEAH_box_helicase_dom"/>
</dbReference>
<feature type="compositionally biased region" description="Gly residues" evidence="8">
    <location>
        <begin position="630"/>
        <end position="640"/>
    </location>
</feature>
<comment type="caution">
    <text evidence="11">The sequence shown here is derived from an EMBL/GenBank/DDBJ whole genome shotgun (WGS) entry which is preliminary data.</text>
</comment>
<dbReference type="SMART" id="SM00487">
    <property type="entry name" value="DEXDc"/>
    <property type="match status" value="1"/>
</dbReference>
<evidence type="ECO:0000256" key="1">
    <source>
        <dbReference type="ARBA" id="ARBA00022741"/>
    </source>
</evidence>
<keyword evidence="1 6" id="KW-0547">Nucleotide-binding</keyword>
<dbReference type="EMBL" id="JAGPXD010000005">
    <property type="protein sequence ID" value="KAH7353411.1"/>
    <property type="molecule type" value="Genomic_DNA"/>
</dbReference>
<feature type="domain" description="Helicase ATP-binding" evidence="9">
    <location>
        <begin position="114"/>
        <end position="305"/>
    </location>
</feature>
<dbReference type="Pfam" id="PF00270">
    <property type="entry name" value="DEAD"/>
    <property type="match status" value="1"/>
</dbReference>
<feature type="non-terminal residue" evidence="11">
    <location>
        <position position="1"/>
    </location>
</feature>
<sequence>MLRQGLRRCTQLRCAAAAPVVVRQQLSILASVQRPTSAALKATTSRILATSSPRWHSSEAAALEQPASGEAASGAPTHFAQLANSEYNVNETLIKNITHGMGYEKMSAVQSATIAPALKGMDLVAQAKTGTGKTLGFLVPIIQRMISEDPSLATRSAKFQARSDDIRGIILSPTRELAEQIAIEAEKLTRGTGVVVQRAVGGTQKNAMLYKTAREGCHLMVATPGRLNDLLSDPRSKIAAPNIAAVVLDEADRMLDVGFKNELQEIIDRLPDTRDKPRQTLLFSATIPGSVVQLARDWVRHDNFDFIQTVNPNEALTHEKVPQHIVTCDGWGNILPSLFEIIDKENTARYNNPDALPFKAIVFMPSTASVDLASQTWRGLVDRPKGIFGWHIHSKMTQAGRTKAADQFRNSRSGILFSSDVTARGMDFPNVTHVIQIGAINDREQYIHRLGRTGRQDKEGEGWLITSHTDLGVARQELKGLPIKPNQTVAAATEDFRGEISPLSARVFDAMKNVPKPILRAAYMSLFAHVSGSNAQGRISELKDWYVDGMGFPDVPRMGRSTAMKLGLGRAKDLNLDGEDHYEDAYSEVGSFGGRGGDRGGRGGDRSFGGRSSGGFGRGGRDDDPFSRMSGGGDRGGFSRGGDRGGRGGDRSF</sequence>
<name>A0A8K0T7D6_9PEZI</name>
<feature type="compositionally biased region" description="Basic and acidic residues" evidence="8">
    <location>
        <begin position="641"/>
        <end position="653"/>
    </location>
</feature>
<feature type="domain" description="Helicase C-terminal" evidence="10">
    <location>
        <begin position="334"/>
        <end position="497"/>
    </location>
</feature>
<dbReference type="PANTHER" id="PTHR24031">
    <property type="entry name" value="RNA HELICASE"/>
    <property type="match status" value="1"/>
</dbReference>